<dbReference type="InterPro" id="IPR013783">
    <property type="entry name" value="Ig-like_fold"/>
</dbReference>
<feature type="region of interest" description="Disordered" evidence="1">
    <location>
        <begin position="46"/>
        <end position="73"/>
    </location>
</feature>
<dbReference type="Proteomes" id="UP000002200">
    <property type="component" value="Chromosome"/>
</dbReference>
<dbReference type="STRING" id="203267.TWT_274"/>
<reference evidence="3 4" key="1">
    <citation type="journal article" date="2003" name="Genome Res.">
        <title>Tropheryma whipplei twist: a human pathogenic Actinobacteria with a reduced genome.</title>
        <authorList>
            <person name="Raoult D."/>
            <person name="Ogata H."/>
            <person name="Audic S."/>
            <person name="Robert C."/>
            <person name="Suhre K."/>
            <person name="Drancourt M."/>
            <person name="Claverie J.-M."/>
        </authorList>
    </citation>
    <scope>NUCLEOTIDE SEQUENCE [LARGE SCALE GENOMIC DNA]</scope>
    <source>
        <strain evidence="3 4">Twist</strain>
    </source>
</reference>
<dbReference type="GO" id="GO:0005975">
    <property type="term" value="P:carbohydrate metabolic process"/>
    <property type="evidence" value="ECO:0007669"/>
    <property type="project" value="UniProtKB-ARBA"/>
</dbReference>
<name>Q83GJ7_TROWT</name>
<accession>Q83GJ7</accession>
<dbReference type="PROSITE" id="PS50093">
    <property type="entry name" value="PKD"/>
    <property type="match status" value="1"/>
</dbReference>
<feature type="compositionally biased region" description="Basic residues" evidence="1">
    <location>
        <begin position="49"/>
        <end position="66"/>
    </location>
</feature>
<protein>
    <recommendedName>
        <fullName evidence="2">PKD domain-containing protein</fullName>
    </recommendedName>
</protein>
<dbReference type="InterPro" id="IPR000601">
    <property type="entry name" value="PKD_dom"/>
</dbReference>
<organism evidence="3 4">
    <name type="scientific">Tropheryma whipplei (strain Twist)</name>
    <name type="common">Whipple's bacillus</name>
    <dbReference type="NCBI Taxonomy" id="203267"/>
    <lineage>
        <taxon>Bacteria</taxon>
        <taxon>Bacillati</taxon>
        <taxon>Actinomycetota</taxon>
        <taxon>Actinomycetes</taxon>
        <taxon>Micrococcales</taxon>
        <taxon>Tropherymataceae</taxon>
        <taxon>Tropheryma</taxon>
    </lineage>
</organism>
<dbReference type="RefSeq" id="WP_011102472.1">
    <property type="nucleotide sequence ID" value="NC_004572.3"/>
</dbReference>
<evidence type="ECO:0000313" key="3">
    <source>
        <dbReference type="EMBL" id="AAO44371.1"/>
    </source>
</evidence>
<dbReference type="InterPro" id="IPR035986">
    <property type="entry name" value="PKD_dom_sf"/>
</dbReference>
<gene>
    <name evidence="3" type="ordered locus">TWT_274</name>
</gene>
<dbReference type="EMBL" id="AE014184">
    <property type="protein sequence ID" value="AAO44371.1"/>
    <property type="molecule type" value="Genomic_DNA"/>
</dbReference>
<dbReference type="CDD" id="cd00146">
    <property type="entry name" value="PKD"/>
    <property type="match status" value="1"/>
</dbReference>
<dbReference type="HOGENOM" id="CLU_1069359_0_0_11"/>
<proteinExistence type="predicted"/>
<evidence type="ECO:0000259" key="2">
    <source>
        <dbReference type="PROSITE" id="PS50093"/>
    </source>
</evidence>
<dbReference type="Gene3D" id="2.60.40.10">
    <property type="entry name" value="Immunoglobulins"/>
    <property type="match status" value="1"/>
</dbReference>
<dbReference type="Pfam" id="PF00801">
    <property type="entry name" value="PKD"/>
    <property type="match status" value="1"/>
</dbReference>
<sequence length="260" mass="29259">MFRKTIIPVMVLLCVHSQFFSSFTKTDHVYADTSLTPGDGEYIAEKSEHRVKHPRPNRGGHGRKRVGSVSPSRVKPDWHYVRGTDTLCAPGTWGCAPLGNDKPPGKTPVRKPIKRSISIRDLYDQKRIAPPPPTISVKPYALVRRPVDITAIARSRSGTFNLLGDDFDVRIYPVRYSWTYGDGYSDVSYTNRASHVYGQVGNHIVTLRVFYRAKVNWGTGWEPAIGEIFLDAQPRNIDVFGWKISLFADNCYTNPFGQGC</sequence>
<evidence type="ECO:0000313" key="4">
    <source>
        <dbReference type="Proteomes" id="UP000002200"/>
    </source>
</evidence>
<dbReference type="AlphaFoldDB" id="Q83GJ7"/>
<evidence type="ECO:0000256" key="1">
    <source>
        <dbReference type="SAM" id="MobiDB-lite"/>
    </source>
</evidence>
<keyword evidence="4" id="KW-1185">Reference proteome</keyword>
<dbReference type="KEGG" id="twh:TWT_274"/>
<feature type="domain" description="PKD" evidence="2">
    <location>
        <begin position="173"/>
        <end position="209"/>
    </location>
</feature>
<dbReference type="SUPFAM" id="SSF49299">
    <property type="entry name" value="PKD domain"/>
    <property type="match status" value="1"/>
</dbReference>